<dbReference type="InterPro" id="IPR003692">
    <property type="entry name" value="Hydantoinase_B"/>
</dbReference>
<feature type="region of interest" description="Disordered" evidence="1">
    <location>
        <begin position="515"/>
        <end position="560"/>
    </location>
</feature>
<organism evidence="3 6">
    <name type="scientific">Agrobacterium vitis</name>
    <name type="common">Rhizobium vitis</name>
    <dbReference type="NCBI Taxonomy" id="373"/>
    <lineage>
        <taxon>Bacteria</taxon>
        <taxon>Pseudomonadati</taxon>
        <taxon>Pseudomonadota</taxon>
        <taxon>Alphaproteobacteria</taxon>
        <taxon>Hyphomicrobiales</taxon>
        <taxon>Rhizobiaceae</taxon>
        <taxon>Rhizobium/Agrobacterium group</taxon>
        <taxon>Agrobacterium</taxon>
    </lineage>
</organism>
<dbReference type="PANTHER" id="PTHR11365">
    <property type="entry name" value="5-OXOPROLINASE RELATED"/>
    <property type="match status" value="1"/>
</dbReference>
<dbReference type="InterPro" id="IPR045079">
    <property type="entry name" value="Oxoprolinase-like"/>
</dbReference>
<dbReference type="EMBL" id="JACXXJ020000003">
    <property type="protein sequence ID" value="MBF2714052.1"/>
    <property type="molecule type" value="Genomic_DNA"/>
</dbReference>
<evidence type="ECO:0000313" key="6">
    <source>
        <dbReference type="Proteomes" id="UP000655037"/>
    </source>
</evidence>
<name>A0AAE2RCQ8_AGRVI</name>
<feature type="compositionally biased region" description="Basic and acidic residues" evidence="1">
    <location>
        <begin position="524"/>
        <end position="546"/>
    </location>
</feature>
<dbReference type="RefSeq" id="WP_156551584.1">
    <property type="nucleotide sequence ID" value="NZ_JABAEJ010000027.1"/>
</dbReference>
<comment type="caution">
    <text evidence="3">The sequence shown here is derived from an EMBL/GenBank/DDBJ whole genome shotgun (WGS) entry which is preliminary data.</text>
</comment>
<evidence type="ECO:0000256" key="1">
    <source>
        <dbReference type="SAM" id="MobiDB-lite"/>
    </source>
</evidence>
<proteinExistence type="predicted"/>
<sequence length="560" mass="60604">MTTVDPVTFNIFANSVQAIAQEMSNDFIRTAYSTVIREAADCSTCLVDRKGRVLSQSQNIPLHLNSVSPAVQGALAKTDITALTEDSVIILNDAYNGGQHLSDIYLFSPIIHDGTLIGFSGSVGHHVDLGHSPGYNLYARDVFEERMRFTPMVFSLSRDWNGGILEQLIRANVRIPRDTIGDLNAQLTANETGRRRVKELIARYSVDTVIAASDQLLDYAESFMREAISEVPDGTYRGIDYIDTDGLEQTNLEVHVAVTVKGDTLHLDFEGTSAQVKTAINCPRASTISSAYSALKMLLTKPSIPLNDGSYRPISISAPEGSLVNPIPFAPVEGRNVVVMRVFQSILLALSKALPDRIPAPGYDTRTEVDLHWQGARTYHAISEQLGGGYGAGPGNDGADQLDDPLGNCRNTPVEALELSQSFFRVERYELRPDSGGAGRYRGGLGAVRTYRFLQDGVHMSVYSDRFINKAPGVQGGHDGTNAYIKVTRKNGVEEQLPPKGAAVLNSGDELEVAIGGGAGYGDPRSREPEMVRADVRSGKVTEDSLKAYQGGQPGEPANA</sequence>
<protein>
    <submittedName>
        <fullName evidence="3">Hydantoinase B/oxoprolinase family protein</fullName>
    </submittedName>
</protein>
<dbReference type="PANTHER" id="PTHR11365:SF23">
    <property type="entry name" value="HYPOTHETICAL 5-OXOPROLINASE (EUROFUNG)-RELATED"/>
    <property type="match status" value="1"/>
</dbReference>
<evidence type="ECO:0000313" key="5">
    <source>
        <dbReference type="Proteomes" id="UP000436692"/>
    </source>
</evidence>
<dbReference type="GO" id="GO:0017168">
    <property type="term" value="F:5-oxoprolinase (ATP-hydrolyzing) activity"/>
    <property type="evidence" value="ECO:0007669"/>
    <property type="project" value="TreeGrafter"/>
</dbReference>
<reference evidence="3" key="2">
    <citation type="submission" date="2020-11" db="EMBL/GenBank/DDBJ databases">
        <title>Agrobacterium vitis strain K377 genome.</title>
        <authorList>
            <person name="Xi H."/>
        </authorList>
    </citation>
    <scope>NUCLEOTIDE SEQUENCE</scope>
    <source>
        <strain evidence="3">K377</strain>
    </source>
</reference>
<evidence type="ECO:0000313" key="4">
    <source>
        <dbReference type="EMBL" id="MUZ61011.1"/>
    </source>
</evidence>
<dbReference type="AlphaFoldDB" id="A0AAE2RCQ8"/>
<dbReference type="Pfam" id="PF02538">
    <property type="entry name" value="Hydantoinase_B"/>
    <property type="match status" value="1"/>
</dbReference>
<dbReference type="GO" id="GO:0006749">
    <property type="term" value="P:glutathione metabolic process"/>
    <property type="evidence" value="ECO:0007669"/>
    <property type="project" value="TreeGrafter"/>
</dbReference>
<accession>A0AAE2RCQ8</accession>
<dbReference type="EMBL" id="WPHM01000028">
    <property type="protein sequence ID" value="MUZ61011.1"/>
    <property type="molecule type" value="Genomic_DNA"/>
</dbReference>
<dbReference type="GO" id="GO:0005829">
    <property type="term" value="C:cytosol"/>
    <property type="evidence" value="ECO:0007669"/>
    <property type="project" value="TreeGrafter"/>
</dbReference>
<feature type="domain" description="Hydantoinase B/oxoprolinase" evidence="2">
    <location>
        <begin position="5"/>
        <end position="524"/>
    </location>
</feature>
<dbReference type="Proteomes" id="UP000436692">
    <property type="component" value="Unassembled WGS sequence"/>
</dbReference>
<gene>
    <name evidence="4" type="ORF">GOZ95_26700</name>
    <name evidence="3" type="ORF">IEI95_007210</name>
</gene>
<dbReference type="Proteomes" id="UP000655037">
    <property type="component" value="Unassembled WGS sequence"/>
</dbReference>
<evidence type="ECO:0000313" key="3">
    <source>
        <dbReference type="EMBL" id="MBF2714052.1"/>
    </source>
</evidence>
<reference evidence="4 5" key="1">
    <citation type="submission" date="2019-12" db="EMBL/GenBank/DDBJ databases">
        <title>Whole-genome sequencing of Allorhizobium vitis.</title>
        <authorList>
            <person name="Gan H.M."/>
            <person name="Szegedi E."/>
            <person name="Burr T."/>
            <person name="Savka M.A."/>
        </authorList>
    </citation>
    <scope>NUCLEOTIDE SEQUENCE [LARGE SCALE GENOMIC DNA]</scope>
    <source>
        <strain evidence="4 5">CG989</strain>
    </source>
</reference>
<evidence type="ECO:0000259" key="2">
    <source>
        <dbReference type="Pfam" id="PF02538"/>
    </source>
</evidence>